<keyword evidence="2" id="KW-0012">Acyltransferase</keyword>
<evidence type="ECO:0000256" key="1">
    <source>
        <dbReference type="ARBA" id="ARBA00022679"/>
    </source>
</evidence>
<evidence type="ECO:0000259" key="3">
    <source>
        <dbReference type="PROSITE" id="PS51186"/>
    </source>
</evidence>
<evidence type="ECO:0000313" key="5">
    <source>
        <dbReference type="Proteomes" id="UP000646749"/>
    </source>
</evidence>
<dbReference type="PANTHER" id="PTHR43877:SF2">
    <property type="entry name" value="AMINOALKYLPHOSPHONATE N-ACETYLTRANSFERASE-RELATED"/>
    <property type="match status" value="1"/>
</dbReference>
<comment type="caution">
    <text evidence="4">The sequence shown here is derived from an EMBL/GenBank/DDBJ whole genome shotgun (WGS) entry which is preliminary data.</text>
</comment>
<accession>A0ABQ4DRS4</accession>
<protein>
    <submittedName>
        <fullName evidence="4">N-acetyltransferase</fullName>
    </submittedName>
</protein>
<dbReference type="CDD" id="cd04301">
    <property type="entry name" value="NAT_SF"/>
    <property type="match status" value="1"/>
</dbReference>
<dbReference type="Gene3D" id="3.40.630.30">
    <property type="match status" value="1"/>
</dbReference>
<keyword evidence="1" id="KW-0808">Transferase</keyword>
<evidence type="ECO:0000256" key="2">
    <source>
        <dbReference type="ARBA" id="ARBA00023315"/>
    </source>
</evidence>
<reference evidence="4 5" key="1">
    <citation type="submission" date="2021-01" db="EMBL/GenBank/DDBJ databases">
        <title>Whole genome shotgun sequence of Plantactinospora endophytica NBRC 110450.</title>
        <authorList>
            <person name="Komaki H."/>
            <person name="Tamura T."/>
        </authorList>
    </citation>
    <scope>NUCLEOTIDE SEQUENCE [LARGE SCALE GENOMIC DNA]</scope>
    <source>
        <strain evidence="4 5">NBRC 110450</strain>
    </source>
</reference>
<dbReference type="InterPro" id="IPR016181">
    <property type="entry name" value="Acyl_CoA_acyltransferase"/>
</dbReference>
<name>A0ABQ4DRS4_9ACTN</name>
<gene>
    <name evidence="4" type="ORF">Pen02_01010</name>
</gene>
<keyword evidence="5" id="KW-1185">Reference proteome</keyword>
<evidence type="ECO:0000313" key="4">
    <source>
        <dbReference type="EMBL" id="GIG85165.1"/>
    </source>
</evidence>
<feature type="domain" description="N-acetyltransferase" evidence="3">
    <location>
        <begin position="22"/>
        <end position="160"/>
    </location>
</feature>
<dbReference type="EMBL" id="BONW01000001">
    <property type="protein sequence ID" value="GIG85165.1"/>
    <property type="molecule type" value="Genomic_DNA"/>
</dbReference>
<dbReference type="InterPro" id="IPR050832">
    <property type="entry name" value="Bact_Acetyltransf"/>
</dbReference>
<sequence>MRVADVRTETVGPDDWRSWRDVRLRSLQHDPEAFGSTHEHEAAFTEQTWRSRLDGTGGPSVLAYAGDEPVGIGAGWLHEPGRLMVVAMWTEPDRRGQGIGRRVLDHVVGWAHDRGLSVDLWVADGNPDARRLYERYGFRPDGGTAPIREGADATMSHLVLPG</sequence>
<dbReference type="PROSITE" id="PS51186">
    <property type="entry name" value="GNAT"/>
    <property type="match status" value="1"/>
</dbReference>
<dbReference type="Proteomes" id="UP000646749">
    <property type="component" value="Unassembled WGS sequence"/>
</dbReference>
<organism evidence="4 5">
    <name type="scientific">Plantactinospora endophytica</name>
    <dbReference type="NCBI Taxonomy" id="673535"/>
    <lineage>
        <taxon>Bacteria</taxon>
        <taxon>Bacillati</taxon>
        <taxon>Actinomycetota</taxon>
        <taxon>Actinomycetes</taxon>
        <taxon>Micromonosporales</taxon>
        <taxon>Micromonosporaceae</taxon>
        <taxon>Plantactinospora</taxon>
    </lineage>
</organism>
<dbReference type="InterPro" id="IPR000182">
    <property type="entry name" value="GNAT_dom"/>
</dbReference>
<dbReference type="SUPFAM" id="SSF55729">
    <property type="entry name" value="Acyl-CoA N-acyltransferases (Nat)"/>
    <property type="match status" value="1"/>
</dbReference>
<proteinExistence type="predicted"/>
<dbReference type="Pfam" id="PF00583">
    <property type="entry name" value="Acetyltransf_1"/>
    <property type="match status" value="1"/>
</dbReference>
<dbReference type="PANTHER" id="PTHR43877">
    <property type="entry name" value="AMINOALKYLPHOSPHONATE N-ACETYLTRANSFERASE-RELATED-RELATED"/>
    <property type="match status" value="1"/>
</dbReference>